<sequence>MANGTSDGLSICIDDIVERLKGLTSTSTARSIFKVPDHLRSVNPIAYDPFIIAIGPYHRKNKGFSMMEDHKMRFMKHFLKRRSKREEDVKKYVEALRALEKEARDHYADGDDEGITSDEFLTMMLLDGCFILELLHRFMEKLRPRTDSNDNQERGTLFSGLIIKRLGRDLLLVENQLPFCVLQKLFSITARELREGNYSLEDMILCFFSYSVFPDPRLWKSYSEIARTDSSESKHLLSFIRDQWLLRCPRKVSGGNDSAKEICWGSINCGTWRIKPPPSQNNGKFNSNRNTKNMKFMRCATELKEAGIKFRKVDMSSVII</sequence>
<proteinExistence type="predicted"/>
<keyword evidence="2" id="KW-1185">Reference proteome</keyword>
<gene>
    <name evidence="1" type="ORF">Pint_25317</name>
</gene>
<reference evidence="2" key="1">
    <citation type="journal article" date="2023" name="G3 (Bethesda)">
        <title>Genome assembly and association tests identify interacting loci associated with vigor, precocity, and sex in interspecific pistachio rootstocks.</title>
        <authorList>
            <person name="Palmer W."/>
            <person name="Jacygrad E."/>
            <person name="Sagayaradj S."/>
            <person name="Cavanaugh K."/>
            <person name="Han R."/>
            <person name="Bertier L."/>
            <person name="Beede B."/>
            <person name="Kafkas S."/>
            <person name="Golino D."/>
            <person name="Preece J."/>
            <person name="Michelmore R."/>
        </authorList>
    </citation>
    <scope>NUCLEOTIDE SEQUENCE [LARGE SCALE GENOMIC DNA]</scope>
</reference>
<comment type="caution">
    <text evidence="1">The sequence shown here is derived from an EMBL/GenBank/DDBJ whole genome shotgun (WGS) entry which is preliminary data.</text>
</comment>
<protein>
    <submittedName>
        <fullName evidence="1">Uncharacterized protein</fullName>
    </submittedName>
</protein>
<name>A0ACC0YIE8_9ROSI</name>
<dbReference type="Proteomes" id="UP001163603">
    <property type="component" value="Chromosome 7"/>
</dbReference>
<organism evidence="1 2">
    <name type="scientific">Pistacia integerrima</name>
    <dbReference type="NCBI Taxonomy" id="434235"/>
    <lineage>
        <taxon>Eukaryota</taxon>
        <taxon>Viridiplantae</taxon>
        <taxon>Streptophyta</taxon>
        <taxon>Embryophyta</taxon>
        <taxon>Tracheophyta</taxon>
        <taxon>Spermatophyta</taxon>
        <taxon>Magnoliopsida</taxon>
        <taxon>eudicotyledons</taxon>
        <taxon>Gunneridae</taxon>
        <taxon>Pentapetalae</taxon>
        <taxon>rosids</taxon>
        <taxon>malvids</taxon>
        <taxon>Sapindales</taxon>
        <taxon>Anacardiaceae</taxon>
        <taxon>Pistacia</taxon>
    </lineage>
</organism>
<dbReference type="EMBL" id="CM047742">
    <property type="protein sequence ID" value="KAJ0035996.1"/>
    <property type="molecule type" value="Genomic_DNA"/>
</dbReference>
<accession>A0ACC0YIE8</accession>
<evidence type="ECO:0000313" key="2">
    <source>
        <dbReference type="Proteomes" id="UP001163603"/>
    </source>
</evidence>
<evidence type="ECO:0000313" key="1">
    <source>
        <dbReference type="EMBL" id="KAJ0035996.1"/>
    </source>
</evidence>